<comment type="cofactor">
    <cofactor evidence="1">
        <name>Mn(2+)</name>
        <dbReference type="ChEBI" id="CHEBI:29035"/>
    </cofactor>
</comment>
<dbReference type="PANTHER" id="PTHR12318">
    <property type="entry name" value="TESTOSTERONE-REGULATED PROTEIN RP2"/>
    <property type="match status" value="1"/>
</dbReference>
<evidence type="ECO:0000256" key="6">
    <source>
        <dbReference type="ARBA" id="ARBA00023211"/>
    </source>
</evidence>
<dbReference type="RefSeq" id="WP_101519494.1">
    <property type="nucleotide sequence ID" value="NZ_PKLZ01000001.1"/>
</dbReference>
<feature type="domain" description="Nudix hydrolase" evidence="7">
    <location>
        <begin position="7"/>
        <end position="191"/>
    </location>
</feature>
<keyword evidence="9" id="KW-1185">Reference proteome</keyword>
<dbReference type="GO" id="GO:0016818">
    <property type="term" value="F:hydrolase activity, acting on acid anhydrides, in phosphorus-containing anhydrides"/>
    <property type="evidence" value="ECO:0007669"/>
    <property type="project" value="InterPro"/>
</dbReference>
<keyword evidence="3" id="KW-0479">Metal-binding</keyword>
<name>A0A2N5Y635_9GAMM</name>
<evidence type="ECO:0000313" key="8">
    <source>
        <dbReference type="EMBL" id="PLW83857.1"/>
    </source>
</evidence>
<reference evidence="9" key="1">
    <citation type="submission" date="2017-11" db="EMBL/GenBank/DDBJ databases">
        <title>The draft genome sequence of Chromatocurvus sp. F02.</title>
        <authorList>
            <person name="Du Z.-J."/>
            <person name="Chang Y.-Q."/>
        </authorList>
    </citation>
    <scope>NUCLEOTIDE SEQUENCE [LARGE SCALE GENOMIC DNA]</scope>
    <source>
        <strain evidence="9">F02</strain>
    </source>
</reference>
<gene>
    <name evidence="8" type="ORF">CWI75_00395</name>
</gene>
<accession>A0A2N5Y635</accession>
<proteinExistence type="predicted"/>
<dbReference type="AlphaFoldDB" id="A0A2N5Y635"/>
<keyword evidence="6" id="KW-0464">Manganese</keyword>
<dbReference type="EMBL" id="PKLZ01000001">
    <property type="protein sequence ID" value="PLW83857.1"/>
    <property type="molecule type" value="Genomic_DNA"/>
</dbReference>
<dbReference type="Proteomes" id="UP000234845">
    <property type="component" value="Unassembled WGS sequence"/>
</dbReference>
<dbReference type="GO" id="GO:0046872">
    <property type="term" value="F:metal ion binding"/>
    <property type="evidence" value="ECO:0007669"/>
    <property type="project" value="UniProtKB-KW"/>
</dbReference>
<dbReference type="PROSITE" id="PS51462">
    <property type="entry name" value="NUDIX"/>
    <property type="match status" value="1"/>
</dbReference>
<dbReference type="Gene3D" id="3.90.79.10">
    <property type="entry name" value="Nucleoside Triphosphate Pyrophosphohydrolase"/>
    <property type="match status" value="1"/>
</dbReference>
<organism evidence="8 9">
    <name type="scientific">Kineobactrum sediminis</name>
    <dbReference type="NCBI Taxonomy" id="1905677"/>
    <lineage>
        <taxon>Bacteria</taxon>
        <taxon>Pseudomonadati</taxon>
        <taxon>Pseudomonadota</taxon>
        <taxon>Gammaproteobacteria</taxon>
        <taxon>Cellvibrionales</taxon>
        <taxon>Halieaceae</taxon>
        <taxon>Kineobactrum</taxon>
    </lineage>
</organism>
<dbReference type="InterPro" id="IPR039121">
    <property type="entry name" value="NUDT19"/>
</dbReference>
<protein>
    <submittedName>
        <fullName evidence="8">NUDIX hydrolase</fullName>
    </submittedName>
</protein>
<dbReference type="InterPro" id="IPR015797">
    <property type="entry name" value="NUDIX_hydrolase-like_dom_sf"/>
</dbReference>
<evidence type="ECO:0000259" key="7">
    <source>
        <dbReference type="PROSITE" id="PS51462"/>
    </source>
</evidence>
<dbReference type="SUPFAM" id="SSF55811">
    <property type="entry name" value="Nudix"/>
    <property type="match status" value="1"/>
</dbReference>
<dbReference type="Pfam" id="PF00293">
    <property type="entry name" value="NUDIX"/>
    <property type="match status" value="1"/>
</dbReference>
<evidence type="ECO:0000256" key="3">
    <source>
        <dbReference type="ARBA" id="ARBA00022723"/>
    </source>
</evidence>
<keyword evidence="4 8" id="KW-0378">Hydrolase</keyword>
<dbReference type="InterPro" id="IPR000086">
    <property type="entry name" value="NUDIX_hydrolase_dom"/>
</dbReference>
<dbReference type="PANTHER" id="PTHR12318:SF0">
    <property type="entry name" value="ACYL-COENZYME A DIPHOSPHATASE NUDT19"/>
    <property type="match status" value="1"/>
</dbReference>
<evidence type="ECO:0000313" key="9">
    <source>
        <dbReference type="Proteomes" id="UP000234845"/>
    </source>
</evidence>
<evidence type="ECO:0000256" key="5">
    <source>
        <dbReference type="ARBA" id="ARBA00022842"/>
    </source>
</evidence>
<evidence type="ECO:0000256" key="1">
    <source>
        <dbReference type="ARBA" id="ARBA00001936"/>
    </source>
</evidence>
<evidence type="ECO:0000256" key="2">
    <source>
        <dbReference type="ARBA" id="ARBA00001946"/>
    </source>
</evidence>
<comment type="cofactor">
    <cofactor evidence="2">
        <name>Mg(2+)</name>
        <dbReference type="ChEBI" id="CHEBI:18420"/>
    </cofactor>
</comment>
<sequence>MNKTLRPRDAATLIIIRDGRELLLGSRSSAHRFLPHHYVFPGGRVDPGDARVACPHPLEAQVEARLRRSVTTARARALAMAAVRETFEETGLILGTPVAGASRSRSPGWRPFLARGYMPALHHLNYVARAVTPPNPVARFDARFFLVDARHLHGELQSNGELEDLRWVPLDEIDHLPLIGITRLVVELLRQRLEQPDASPEQIPLYRELWGKELLEHH</sequence>
<comment type="caution">
    <text evidence="8">The sequence shown here is derived from an EMBL/GenBank/DDBJ whole genome shotgun (WGS) entry which is preliminary data.</text>
</comment>
<dbReference type="OrthoDB" id="9788263at2"/>
<keyword evidence="5" id="KW-0460">Magnesium</keyword>
<evidence type="ECO:0000256" key="4">
    <source>
        <dbReference type="ARBA" id="ARBA00022801"/>
    </source>
</evidence>